<dbReference type="AlphaFoldDB" id="A0AAV7ITM0"/>
<proteinExistence type="predicted"/>
<name>A0AAV7ITM0_COTGL</name>
<sequence length="126" mass="14744">MSRNCNFIKFESHICDGYAYHLNKNSKNKYLQCDRRRTNQCGGRAIFSEDGNTVEKKIHNHPRDYTLHDISIFREELKRAIKSELNDAGDIYDRLARLHQFSIISLRLAKRIKTLSSIKEIVCGIE</sequence>
<accession>A0AAV7ITM0</accession>
<reference evidence="1 2" key="1">
    <citation type="journal article" date="2021" name="J. Hered.">
        <title>A chromosome-level genome assembly of the parasitoid wasp, Cotesia glomerata (Hymenoptera: Braconidae).</title>
        <authorList>
            <person name="Pinto B.J."/>
            <person name="Weis J.J."/>
            <person name="Gamble T."/>
            <person name="Ode P.J."/>
            <person name="Paul R."/>
            <person name="Zaspel J.M."/>
        </authorList>
    </citation>
    <scope>NUCLEOTIDE SEQUENCE [LARGE SCALE GENOMIC DNA]</scope>
    <source>
        <strain evidence="1">CgM1</strain>
    </source>
</reference>
<comment type="caution">
    <text evidence="1">The sequence shown here is derived from an EMBL/GenBank/DDBJ whole genome shotgun (WGS) entry which is preliminary data.</text>
</comment>
<evidence type="ECO:0000313" key="1">
    <source>
        <dbReference type="EMBL" id="KAH0555550.1"/>
    </source>
</evidence>
<gene>
    <name evidence="1" type="ORF">KQX54_020086</name>
</gene>
<dbReference type="Gene3D" id="2.20.25.240">
    <property type="match status" value="1"/>
</dbReference>
<dbReference type="Proteomes" id="UP000826195">
    <property type="component" value="Unassembled WGS sequence"/>
</dbReference>
<evidence type="ECO:0008006" key="3">
    <source>
        <dbReference type="Google" id="ProtNLM"/>
    </source>
</evidence>
<evidence type="ECO:0000313" key="2">
    <source>
        <dbReference type="Proteomes" id="UP000826195"/>
    </source>
</evidence>
<organism evidence="1 2">
    <name type="scientific">Cotesia glomerata</name>
    <name type="common">Lepidopteran parasitic wasp</name>
    <name type="synonym">Apanteles glomeratus</name>
    <dbReference type="NCBI Taxonomy" id="32391"/>
    <lineage>
        <taxon>Eukaryota</taxon>
        <taxon>Metazoa</taxon>
        <taxon>Ecdysozoa</taxon>
        <taxon>Arthropoda</taxon>
        <taxon>Hexapoda</taxon>
        <taxon>Insecta</taxon>
        <taxon>Pterygota</taxon>
        <taxon>Neoptera</taxon>
        <taxon>Endopterygota</taxon>
        <taxon>Hymenoptera</taxon>
        <taxon>Apocrita</taxon>
        <taxon>Ichneumonoidea</taxon>
        <taxon>Braconidae</taxon>
        <taxon>Microgastrinae</taxon>
        <taxon>Cotesia</taxon>
    </lineage>
</organism>
<protein>
    <recommendedName>
        <fullName evidence="3">FLYWCH-type domain-containing protein</fullName>
    </recommendedName>
</protein>
<dbReference type="EMBL" id="JAHXZJ010001119">
    <property type="protein sequence ID" value="KAH0555550.1"/>
    <property type="molecule type" value="Genomic_DNA"/>
</dbReference>
<keyword evidence="2" id="KW-1185">Reference proteome</keyword>